<dbReference type="EMBL" id="CP071462">
    <property type="protein sequence ID" value="QSX00033.1"/>
    <property type="molecule type" value="Genomic_DNA"/>
</dbReference>
<organism evidence="11 12">
    <name type="scientific">Haloterrigena alkaliphila</name>
    <dbReference type="NCBI Taxonomy" id="2816475"/>
    <lineage>
        <taxon>Archaea</taxon>
        <taxon>Methanobacteriati</taxon>
        <taxon>Methanobacteriota</taxon>
        <taxon>Stenosarchaea group</taxon>
        <taxon>Halobacteria</taxon>
        <taxon>Halobacteriales</taxon>
        <taxon>Natrialbaceae</taxon>
        <taxon>Haloterrigena</taxon>
    </lineage>
</organism>
<evidence type="ECO:0000256" key="6">
    <source>
        <dbReference type="ARBA" id="ARBA00030172"/>
    </source>
</evidence>
<evidence type="ECO:0000256" key="7">
    <source>
        <dbReference type="ARBA" id="ARBA00049130"/>
    </source>
</evidence>
<evidence type="ECO:0000256" key="1">
    <source>
        <dbReference type="ARBA" id="ARBA00006601"/>
    </source>
</evidence>
<dbReference type="Pfam" id="PF00984">
    <property type="entry name" value="UDPG_MGDP_dh"/>
    <property type="match status" value="1"/>
</dbReference>
<dbReference type="NCBIfam" id="TIGR03026">
    <property type="entry name" value="NDP-sugDHase"/>
    <property type="match status" value="1"/>
</dbReference>
<dbReference type="SUPFAM" id="SSF48179">
    <property type="entry name" value="6-phosphogluconate dehydrogenase C-terminal domain-like"/>
    <property type="match status" value="1"/>
</dbReference>
<dbReference type="SUPFAM" id="SSF51735">
    <property type="entry name" value="NAD(P)-binding Rossmann-fold domains"/>
    <property type="match status" value="1"/>
</dbReference>
<evidence type="ECO:0000256" key="3">
    <source>
        <dbReference type="ARBA" id="ARBA00016796"/>
    </source>
</evidence>
<dbReference type="Pfam" id="PF03720">
    <property type="entry name" value="UDPG_MGDP_dh_C"/>
    <property type="match status" value="1"/>
</dbReference>
<dbReference type="AlphaFoldDB" id="A0A8A2VI75"/>
<dbReference type="PIRSF" id="PIRSF500136">
    <property type="entry name" value="UDP_ManNAc_DH"/>
    <property type="match status" value="1"/>
</dbReference>
<keyword evidence="12" id="KW-1185">Reference proteome</keyword>
<dbReference type="PIRSF" id="PIRSF000124">
    <property type="entry name" value="UDPglc_GDPman_dh"/>
    <property type="match status" value="1"/>
</dbReference>
<dbReference type="InterPro" id="IPR014027">
    <property type="entry name" value="UDP-Glc/GDP-Man_DH_C"/>
</dbReference>
<proteinExistence type="inferred from homology"/>
<dbReference type="InterPro" id="IPR001732">
    <property type="entry name" value="UDP-Glc/GDP-Man_DH_N"/>
</dbReference>
<keyword evidence="5" id="KW-0520">NAD</keyword>
<evidence type="ECO:0000256" key="4">
    <source>
        <dbReference type="ARBA" id="ARBA00023002"/>
    </source>
</evidence>
<dbReference type="Pfam" id="PF03721">
    <property type="entry name" value="UDPG_MGDP_dh_N"/>
    <property type="match status" value="1"/>
</dbReference>
<dbReference type="GO" id="GO:0051287">
    <property type="term" value="F:NAD binding"/>
    <property type="evidence" value="ECO:0007669"/>
    <property type="project" value="InterPro"/>
</dbReference>
<dbReference type="SUPFAM" id="SSF52413">
    <property type="entry name" value="UDP-glucose/GDP-mannose dehydrogenase C-terminal domain"/>
    <property type="match status" value="1"/>
</dbReference>
<dbReference type="InterPro" id="IPR017476">
    <property type="entry name" value="UDP-Glc/GDP-Man"/>
</dbReference>
<dbReference type="GO" id="GO:0089714">
    <property type="term" value="F:UDP-N-acetyl-D-mannosamine dehydrogenase activity"/>
    <property type="evidence" value="ECO:0007669"/>
    <property type="project" value="UniProtKB-EC"/>
</dbReference>
<protein>
    <recommendedName>
        <fullName evidence="3">UDP-N-acetyl-D-mannosamine dehydrogenase</fullName>
        <ecNumber evidence="2">1.1.1.336</ecNumber>
    </recommendedName>
    <alternativeName>
        <fullName evidence="6">UDP-ManNAc 6-dehydrogenase</fullName>
    </alternativeName>
</protein>
<dbReference type="Gene3D" id="3.40.50.720">
    <property type="entry name" value="NAD(P)-binding Rossmann-like Domain"/>
    <property type="match status" value="2"/>
</dbReference>
<feature type="region of interest" description="Disordered" evidence="9">
    <location>
        <begin position="300"/>
        <end position="324"/>
    </location>
</feature>
<evidence type="ECO:0000313" key="12">
    <source>
        <dbReference type="Proteomes" id="UP000663203"/>
    </source>
</evidence>
<dbReference type="InterPro" id="IPR028359">
    <property type="entry name" value="UDP_ManNAc/GlcNAc_DH"/>
</dbReference>
<dbReference type="PANTHER" id="PTHR43491">
    <property type="entry name" value="UDP-N-ACETYL-D-MANNOSAMINE DEHYDROGENASE"/>
    <property type="match status" value="1"/>
</dbReference>
<keyword evidence="4" id="KW-0560">Oxidoreductase</keyword>
<evidence type="ECO:0000256" key="2">
    <source>
        <dbReference type="ARBA" id="ARBA00012935"/>
    </source>
</evidence>
<dbReference type="SMART" id="SM00984">
    <property type="entry name" value="UDPG_MGDP_dh_C"/>
    <property type="match status" value="1"/>
</dbReference>
<dbReference type="InterPro" id="IPR036291">
    <property type="entry name" value="NAD(P)-bd_dom_sf"/>
</dbReference>
<dbReference type="Proteomes" id="UP000663203">
    <property type="component" value="Chromosome"/>
</dbReference>
<comment type="similarity">
    <text evidence="1 8">Belongs to the UDP-glucose/GDP-mannose dehydrogenase family.</text>
</comment>
<evidence type="ECO:0000313" key="11">
    <source>
        <dbReference type="EMBL" id="QSX00033.1"/>
    </source>
</evidence>
<dbReference type="GeneID" id="63186327"/>
<feature type="domain" description="UDP-glucose/GDP-mannose dehydrogenase C-terminal" evidence="10">
    <location>
        <begin position="330"/>
        <end position="429"/>
    </location>
</feature>
<accession>A0A8A2VI75</accession>
<dbReference type="GO" id="GO:0000271">
    <property type="term" value="P:polysaccharide biosynthetic process"/>
    <property type="evidence" value="ECO:0007669"/>
    <property type="project" value="InterPro"/>
</dbReference>
<dbReference type="InterPro" id="IPR014026">
    <property type="entry name" value="UDP-Glc/GDP-Man_DH_dimer"/>
</dbReference>
<dbReference type="KEGG" id="hakz:J0X25_03440"/>
<comment type="catalytic activity">
    <reaction evidence="7">
        <text>UDP-N-acetyl-alpha-D-mannosamine + 2 NAD(+) + H2O = UDP-N-acetyl-alpha-D-mannosaminouronate + 2 NADH + 3 H(+)</text>
        <dbReference type="Rhea" id="RHEA:25780"/>
        <dbReference type="ChEBI" id="CHEBI:15377"/>
        <dbReference type="ChEBI" id="CHEBI:15378"/>
        <dbReference type="ChEBI" id="CHEBI:57540"/>
        <dbReference type="ChEBI" id="CHEBI:57945"/>
        <dbReference type="ChEBI" id="CHEBI:68623"/>
        <dbReference type="ChEBI" id="CHEBI:70731"/>
        <dbReference type="EC" id="1.1.1.336"/>
    </reaction>
</comment>
<sequence>MSTVCILGLGVVGVPQTIAFDSEGHDVIGYDIDEQKIETLKQGQDPNEELDSEQVERSDVTFTADPSVIQGVDYVIITVSTPIDAWNRPDLSIVSDAGETVGEHLERGTTVVLESTVYPGATREVLIPAIERGSGFDAGSEFSVGYSPERISPNVSGFKHTAKIVSGQDEATRDDIASLYRSVLEEEIHLAPTMATAEAAKCLENVQRDVNIALVNEFAMGCGELDIELDPRDVLEAAQTKWNFHPYEPGLVGGHCIPVDPYFMISRFERNGFAPEIMRRARNVNDEYPRFVAERVMKEIAGTDRSESTGPERPTADRNRSAASTRPRVLVMGIAYKANTNDVRNPALEQMLDELEQYNAELFGFDPNVPNEVIEDRFDIAAIEDPDFSAYDALVVTTLHDEFHDLQPPSRESDADSPVLVDLTGNFSSETARDEYVAPTYRV</sequence>
<dbReference type="GO" id="GO:0016628">
    <property type="term" value="F:oxidoreductase activity, acting on the CH-CH group of donors, NAD or NADP as acceptor"/>
    <property type="evidence" value="ECO:0007669"/>
    <property type="project" value="InterPro"/>
</dbReference>
<dbReference type="InterPro" id="IPR008927">
    <property type="entry name" value="6-PGluconate_DH-like_C_sf"/>
</dbReference>
<name>A0A8A2VI75_9EURY</name>
<dbReference type="RefSeq" id="WP_207289699.1">
    <property type="nucleotide sequence ID" value="NZ_CP071462.1"/>
</dbReference>
<dbReference type="PANTHER" id="PTHR43491:SF2">
    <property type="entry name" value="UDP-N-ACETYL-D-MANNOSAMINE DEHYDROGENASE"/>
    <property type="match status" value="1"/>
</dbReference>
<gene>
    <name evidence="11" type="ORF">J0X25_03440</name>
</gene>
<dbReference type="EC" id="1.1.1.336" evidence="2"/>
<dbReference type="InterPro" id="IPR036220">
    <property type="entry name" value="UDP-Glc/GDP-Man_DH_C_sf"/>
</dbReference>
<evidence type="ECO:0000259" key="10">
    <source>
        <dbReference type="SMART" id="SM00984"/>
    </source>
</evidence>
<evidence type="ECO:0000256" key="9">
    <source>
        <dbReference type="SAM" id="MobiDB-lite"/>
    </source>
</evidence>
<evidence type="ECO:0000256" key="8">
    <source>
        <dbReference type="PIRNR" id="PIRNR000124"/>
    </source>
</evidence>
<evidence type="ECO:0000256" key="5">
    <source>
        <dbReference type="ARBA" id="ARBA00023027"/>
    </source>
</evidence>
<reference evidence="11 12" key="1">
    <citation type="submission" date="2021-03" db="EMBL/GenBank/DDBJ databases">
        <title>Haloterrigena longa sp. nov. and Haloterrigena limicola sp. nov., extremely halophilic archaea isolated from a salt lake.</title>
        <authorList>
            <person name="Henglin C."/>
        </authorList>
    </citation>
    <scope>NUCLEOTIDE SEQUENCE [LARGE SCALE GENOMIC DNA]</scope>
    <source>
        <strain evidence="11 12">KZCA68</strain>
    </source>
</reference>